<keyword evidence="4" id="KW-1185">Reference proteome</keyword>
<dbReference type="AlphaFoldDB" id="A0A117RMR9"/>
<dbReference type="Gene3D" id="1.10.443.10">
    <property type="entry name" value="Intergrase catalytic core"/>
    <property type="match status" value="1"/>
</dbReference>
<dbReference type="STRING" id="661399.AQJ67_25750"/>
<proteinExistence type="predicted"/>
<evidence type="ECO:0000313" key="4">
    <source>
        <dbReference type="Proteomes" id="UP000053429"/>
    </source>
</evidence>
<name>A0A117RMR9_9ACTN</name>
<dbReference type="InterPro" id="IPR010998">
    <property type="entry name" value="Integrase_recombinase_N"/>
</dbReference>
<gene>
    <name evidence="3" type="ORF">AQJ67_25750</name>
</gene>
<dbReference type="SUPFAM" id="SSF56349">
    <property type="entry name" value="DNA breaking-rejoining enzymes"/>
    <property type="match status" value="1"/>
</dbReference>
<dbReference type="Gene3D" id="1.10.150.130">
    <property type="match status" value="1"/>
</dbReference>
<protein>
    <recommendedName>
        <fullName evidence="5">Integrase</fullName>
    </recommendedName>
</protein>
<dbReference type="GO" id="GO:0006310">
    <property type="term" value="P:DNA recombination"/>
    <property type="evidence" value="ECO:0007669"/>
    <property type="project" value="UniProtKB-KW"/>
</dbReference>
<keyword evidence="2" id="KW-0233">DNA recombination</keyword>
<dbReference type="Proteomes" id="UP000053429">
    <property type="component" value="Unassembled WGS sequence"/>
</dbReference>
<dbReference type="InterPro" id="IPR011010">
    <property type="entry name" value="DNA_brk_join_enz"/>
</dbReference>
<evidence type="ECO:0008006" key="5">
    <source>
        <dbReference type="Google" id="ProtNLM"/>
    </source>
</evidence>
<dbReference type="GO" id="GO:0003677">
    <property type="term" value="F:DNA binding"/>
    <property type="evidence" value="ECO:0007669"/>
    <property type="project" value="UniProtKB-KW"/>
</dbReference>
<comment type="caution">
    <text evidence="3">The sequence shown here is derived from an EMBL/GenBank/DDBJ whole genome shotgun (WGS) entry which is preliminary data.</text>
</comment>
<dbReference type="RefSeq" id="WP_159058830.1">
    <property type="nucleotide sequence ID" value="NZ_KQ948931.1"/>
</dbReference>
<dbReference type="OrthoDB" id="8776710at2"/>
<sequence>MMRHPIRRAAEQGGDVVLVDPAPGTLAFAPERAKPGFPTSEIPLFSAMLWQLAGMHHRESNTSAVINWGGFPLPLLASFKRCGWALLNVPTPAVLLNRPYSTTRPRVSPGTARNTVGAWLRFATWLSKQGITSLAEVDADVLSEYADDLPQRSYNTTFQHLLAITRLWAYAPHLLPQDRIPMPPWDEEGLDAYLDPTEAPSSENKTAPIHPSVMSPLIVWAIRFVTEFAPDVLAAFREARRIEDAVPGRARKGGRETVRAYLDQLRETGRPLPTLKSRVNPMLTERRAARGEETAGWRPVHKRFIAGTLGVAQRQVDSVIRDCPEATAGLVFGDGAPLETSVTAEINGKPWHKPDFNEADAIAIHLSTAALVTISYLSGMRPEEVLHLERGCRRVDEPEAGGVVRYRLVGRHFKGVRDEEGNLKPEGEIREEPWTVLHVVHQAVEVLEALGEEELLFPRSFSEQPKQRDHLGAAMTPEMAAKRIQKFVRWVNRLAARHGAVHEMIPADPAGRISMRRFRRTVAWFINRQPGGRLALGIQYGHLQLTMADGY</sequence>
<evidence type="ECO:0000313" key="3">
    <source>
        <dbReference type="EMBL" id="KUN99389.1"/>
    </source>
</evidence>
<dbReference type="InterPro" id="IPR013762">
    <property type="entry name" value="Integrase-like_cat_sf"/>
</dbReference>
<evidence type="ECO:0000256" key="2">
    <source>
        <dbReference type="ARBA" id="ARBA00023172"/>
    </source>
</evidence>
<feature type="non-terminal residue" evidence="3">
    <location>
        <position position="551"/>
    </location>
</feature>
<dbReference type="EMBL" id="LMWY01000032">
    <property type="protein sequence ID" value="KUN99389.1"/>
    <property type="molecule type" value="Genomic_DNA"/>
</dbReference>
<keyword evidence="1" id="KW-0238">DNA-binding</keyword>
<organism evidence="3 4">
    <name type="scientific">Streptomyces caeruleatus</name>
    <dbReference type="NCBI Taxonomy" id="661399"/>
    <lineage>
        <taxon>Bacteria</taxon>
        <taxon>Bacillati</taxon>
        <taxon>Actinomycetota</taxon>
        <taxon>Actinomycetes</taxon>
        <taxon>Kitasatosporales</taxon>
        <taxon>Streptomycetaceae</taxon>
        <taxon>Streptomyces</taxon>
    </lineage>
</organism>
<evidence type="ECO:0000256" key="1">
    <source>
        <dbReference type="ARBA" id="ARBA00023125"/>
    </source>
</evidence>
<reference evidence="3 4" key="1">
    <citation type="submission" date="2015-10" db="EMBL/GenBank/DDBJ databases">
        <title>Draft genome sequence of Streptomyces caeruleatus NRRL B-24802, type strain for the species Streptomyces caeruleatus.</title>
        <authorList>
            <person name="Ruckert C."/>
            <person name="Winkler A."/>
            <person name="Kalinowski J."/>
            <person name="Kampfer P."/>
            <person name="Glaeser S."/>
        </authorList>
    </citation>
    <scope>NUCLEOTIDE SEQUENCE [LARGE SCALE GENOMIC DNA]</scope>
    <source>
        <strain evidence="3 4">NRRL B-24802</strain>
    </source>
</reference>
<accession>A0A117RMR9</accession>
<dbReference type="GO" id="GO:0015074">
    <property type="term" value="P:DNA integration"/>
    <property type="evidence" value="ECO:0007669"/>
    <property type="project" value="InterPro"/>
</dbReference>